<evidence type="ECO:0000313" key="3">
    <source>
        <dbReference type="EMBL" id="PJI33130.1"/>
    </source>
</evidence>
<comment type="similarity">
    <text evidence="1">Belongs to the 4-hydroxybenzoyl-CoA thioesterase family.</text>
</comment>
<proteinExistence type="inferred from homology"/>
<organism evidence="3 4">
    <name type="scientific">Acinetobacter pseudolwoffii</name>
    <dbReference type="NCBI Taxonomy" id="2053287"/>
    <lineage>
        <taxon>Bacteria</taxon>
        <taxon>Pseudomonadati</taxon>
        <taxon>Pseudomonadota</taxon>
        <taxon>Gammaproteobacteria</taxon>
        <taxon>Moraxellales</taxon>
        <taxon>Moraxellaceae</taxon>
        <taxon>Acinetobacter</taxon>
    </lineage>
</organism>
<evidence type="ECO:0000256" key="2">
    <source>
        <dbReference type="ARBA" id="ARBA00022801"/>
    </source>
</evidence>
<dbReference type="InterPro" id="IPR050563">
    <property type="entry name" value="4-hydroxybenzoyl-CoA_TE"/>
</dbReference>
<accession>A0A2H9UNA6</accession>
<dbReference type="InterPro" id="IPR029069">
    <property type="entry name" value="HotDog_dom_sf"/>
</dbReference>
<dbReference type="Proteomes" id="UP000242351">
    <property type="component" value="Unassembled WGS sequence"/>
</dbReference>
<comment type="caution">
    <text evidence="3">The sequence shown here is derived from an EMBL/GenBank/DDBJ whole genome shotgun (WGS) entry which is preliminary data.</text>
</comment>
<gene>
    <name evidence="3" type="ORF">CU320_05685</name>
</gene>
<name>A0A2H9UNA6_9GAMM</name>
<dbReference type="GO" id="GO:0047617">
    <property type="term" value="F:fatty acyl-CoA hydrolase activity"/>
    <property type="evidence" value="ECO:0007669"/>
    <property type="project" value="TreeGrafter"/>
</dbReference>
<dbReference type="CDD" id="cd00586">
    <property type="entry name" value="4HBT"/>
    <property type="match status" value="1"/>
</dbReference>
<evidence type="ECO:0000313" key="4">
    <source>
        <dbReference type="Proteomes" id="UP000242351"/>
    </source>
</evidence>
<dbReference type="Gene3D" id="3.10.129.10">
    <property type="entry name" value="Hotdog Thioesterase"/>
    <property type="match status" value="1"/>
</dbReference>
<protein>
    <submittedName>
        <fullName evidence="3">Thioesterase</fullName>
    </submittedName>
</protein>
<evidence type="ECO:0000256" key="1">
    <source>
        <dbReference type="ARBA" id="ARBA00005953"/>
    </source>
</evidence>
<sequence>MVAYIVNNQVKFSQVTRPISWGEMDLFGHLNNVHYFRYMEDARIDFLDQFQFFKESLYSVILKNECEYKAPVLYPDQLVTRSYVTHVGNTSFSMCYEIYSEAQQKVIAVGNSVIVIVDQKNFSKQPIPIQIKESIQAYMIQFPYGGLNEQAE</sequence>
<dbReference type="SUPFAM" id="SSF54637">
    <property type="entry name" value="Thioesterase/thiol ester dehydrase-isomerase"/>
    <property type="match status" value="1"/>
</dbReference>
<reference evidence="3 4" key="1">
    <citation type="submission" date="2017-11" db="EMBL/GenBank/DDBJ databases">
        <authorList>
            <person name="Han C.G."/>
        </authorList>
    </citation>
    <scope>NUCLEOTIDE SEQUENCE [LARGE SCALE GENOMIC DNA]</scope>
    <source>
        <strain evidence="3 4">ANC 5347</strain>
    </source>
</reference>
<dbReference type="Pfam" id="PF13279">
    <property type="entry name" value="4HBT_2"/>
    <property type="match status" value="1"/>
</dbReference>
<dbReference type="AlphaFoldDB" id="A0A2H9UNA6"/>
<dbReference type="PANTHER" id="PTHR31793:SF27">
    <property type="entry name" value="NOVEL THIOESTERASE SUPERFAMILY DOMAIN AND SAPOSIN A-TYPE DOMAIN CONTAINING PROTEIN (0610012H03RIK)"/>
    <property type="match status" value="1"/>
</dbReference>
<keyword evidence="2" id="KW-0378">Hydrolase</keyword>
<dbReference type="EMBL" id="PGOZ01000004">
    <property type="protein sequence ID" value="PJI33130.1"/>
    <property type="molecule type" value="Genomic_DNA"/>
</dbReference>
<reference evidence="3 4" key="2">
    <citation type="submission" date="2017-12" db="EMBL/GenBank/DDBJ databases">
        <title>Revising the taxonomy of the Acinetobacter lwoffii group: the description of Acinetobacter pseudolwoffii sp. nov. and emended description of Acinetobacter lwoffii.</title>
        <authorList>
            <person name="Nemec A."/>
        </authorList>
    </citation>
    <scope>NUCLEOTIDE SEQUENCE [LARGE SCALE GENOMIC DNA]</scope>
    <source>
        <strain evidence="3 4">ANC 5347</strain>
    </source>
</reference>
<dbReference type="PANTHER" id="PTHR31793">
    <property type="entry name" value="4-HYDROXYBENZOYL-COA THIOESTERASE FAMILY MEMBER"/>
    <property type="match status" value="1"/>
</dbReference>